<comment type="similarity">
    <text evidence="2 12">Belongs to the cytochrome ubiquinol oxidase subunit 1 family.</text>
</comment>
<feature type="transmembrane region" description="Helical" evidence="12">
    <location>
        <begin position="91"/>
        <end position="115"/>
    </location>
</feature>
<evidence type="ECO:0000256" key="10">
    <source>
        <dbReference type="ARBA" id="ARBA00023004"/>
    </source>
</evidence>
<evidence type="ECO:0000256" key="1">
    <source>
        <dbReference type="ARBA" id="ARBA00004651"/>
    </source>
</evidence>
<feature type="transmembrane region" description="Helical" evidence="12">
    <location>
        <begin position="127"/>
        <end position="150"/>
    </location>
</feature>
<dbReference type="Proteomes" id="UP000678513">
    <property type="component" value="Chromosome"/>
</dbReference>
<sequence length="490" mass="53612">MDPVAIARWQFGVTTVYHFLFVPITIAMSMLVAVIQTIWVRTGKERYLRLTKFFGKLFLINFALGVVTGIVQEFQFGMNWSEYSRFVGDVFGAPLALEALIAFFLESTFLGLWIFGWDKLPKKIHLACIYAAAIGTMLSSIFILAANSWMQNPVGTKFNTELNRAELDGVGGFLEVLSNPLLMSALPHVIFASYMVAGGLVAGISAWHLAKPDVSEEDAGAYRWATKFGAWVLIAGSALTFYTGDAQAKAITQLQPSKIAAAEGAFEDTGDFSLLTIPNADQTGTIVEIKIPLVLSFIAGVPQIKGIDTIREQYAEHGYSMQNGSQTNIQGEYAQQLAEKYGHIDPIPNVNATYWSFRMMMAFGGLGLLIGVYVLWVIRGGRTPKASKLWTTLMAAMPLLPLFGISFGWIFTEMGRQPWLVAGVMPTQAGISPTVSAGEVLLSLIVYTLLYGLLAVIEVGLFFHYTAKGLPKVAEPKVSEDPDAPMSFAY</sequence>
<evidence type="ECO:0000256" key="2">
    <source>
        <dbReference type="ARBA" id="ARBA00009819"/>
    </source>
</evidence>
<keyword evidence="14" id="KW-1185">Reference proteome</keyword>
<feature type="transmembrane region" description="Helical" evidence="12">
    <location>
        <begin position="53"/>
        <end position="71"/>
    </location>
</feature>
<keyword evidence="10 12" id="KW-0408">Iron</keyword>
<evidence type="ECO:0000256" key="9">
    <source>
        <dbReference type="ARBA" id="ARBA00022989"/>
    </source>
</evidence>
<feature type="transmembrane region" description="Helical" evidence="12">
    <location>
        <begin position="185"/>
        <end position="209"/>
    </location>
</feature>
<keyword evidence="3 12" id="KW-0813">Transport</keyword>
<evidence type="ECO:0000256" key="7">
    <source>
        <dbReference type="ARBA" id="ARBA00022723"/>
    </source>
</evidence>
<feature type="transmembrane region" description="Helical" evidence="12">
    <location>
        <begin position="440"/>
        <end position="463"/>
    </location>
</feature>
<dbReference type="RefSeq" id="WP_212324643.1">
    <property type="nucleotide sequence ID" value="NZ_AP024463.1"/>
</dbReference>
<feature type="transmembrane region" description="Helical" evidence="12">
    <location>
        <begin position="355"/>
        <end position="378"/>
    </location>
</feature>
<keyword evidence="11 12" id="KW-0472">Membrane</keyword>
<evidence type="ECO:0000256" key="6">
    <source>
        <dbReference type="ARBA" id="ARBA00022692"/>
    </source>
</evidence>
<dbReference type="Pfam" id="PF01654">
    <property type="entry name" value="Cyt_bd_oxida_I"/>
    <property type="match status" value="1"/>
</dbReference>
<feature type="transmembrane region" description="Helical" evidence="12">
    <location>
        <begin position="20"/>
        <end position="41"/>
    </location>
</feature>
<keyword evidence="7 12" id="KW-0479">Metal-binding</keyword>
<evidence type="ECO:0000256" key="12">
    <source>
        <dbReference type="PIRNR" id="PIRNR006446"/>
    </source>
</evidence>
<dbReference type="InterPro" id="IPR002585">
    <property type="entry name" value="Cyt-d_ubiquinol_oxidase_su_1"/>
</dbReference>
<comment type="subcellular location">
    <subcellularLocation>
        <location evidence="1">Cell membrane</location>
        <topology evidence="1">Multi-pass membrane protein</topology>
    </subcellularLocation>
</comment>
<keyword evidence="5 12" id="KW-0349">Heme</keyword>
<gene>
    <name evidence="13" type="ORF">J5A65_02020</name>
</gene>
<evidence type="ECO:0000256" key="11">
    <source>
        <dbReference type="ARBA" id="ARBA00023136"/>
    </source>
</evidence>
<dbReference type="PANTHER" id="PTHR30365">
    <property type="entry name" value="CYTOCHROME D UBIQUINOL OXIDASE"/>
    <property type="match status" value="1"/>
</dbReference>
<dbReference type="PIRSF" id="PIRSF006446">
    <property type="entry name" value="Cyt_quinol_oxidase_1"/>
    <property type="match status" value="1"/>
</dbReference>
<protein>
    <submittedName>
        <fullName evidence="13">Cytochrome ubiquinol oxidase subunit I</fullName>
    </submittedName>
</protein>
<keyword evidence="4 12" id="KW-1003">Cell membrane</keyword>
<evidence type="ECO:0000256" key="8">
    <source>
        <dbReference type="ARBA" id="ARBA00022982"/>
    </source>
</evidence>
<keyword evidence="8 12" id="KW-0249">Electron transport</keyword>
<organism evidence="13 14">
    <name type="scientific">Arachnia rubra</name>
    <dbReference type="NCBI Taxonomy" id="1547448"/>
    <lineage>
        <taxon>Bacteria</taxon>
        <taxon>Bacillati</taxon>
        <taxon>Actinomycetota</taxon>
        <taxon>Actinomycetes</taxon>
        <taxon>Propionibacteriales</taxon>
        <taxon>Propionibacteriaceae</taxon>
        <taxon>Arachnia</taxon>
    </lineage>
</organism>
<keyword evidence="9 12" id="KW-1133">Transmembrane helix</keyword>
<reference evidence="13 14" key="1">
    <citation type="submission" date="2021-03" db="EMBL/GenBank/DDBJ databases">
        <title>Human Oral Microbial Genomes.</title>
        <authorList>
            <person name="Johnston C.D."/>
            <person name="Chen T."/>
            <person name="Dewhirst F.E."/>
        </authorList>
    </citation>
    <scope>NUCLEOTIDE SEQUENCE [LARGE SCALE GENOMIC DNA]</scope>
    <source>
        <strain evidence="13 14">DSMZ 100122</strain>
    </source>
</reference>
<name>A0ABX7Y5S8_9ACTN</name>
<feature type="transmembrane region" description="Helical" evidence="12">
    <location>
        <begin position="221"/>
        <end position="242"/>
    </location>
</feature>
<evidence type="ECO:0000256" key="5">
    <source>
        <dbReference type="ARBA" id="ARBA00022617"/>
    </source>
</evidence>
<evidence type="ECO:0000256" key="3">
    <source>
        <dbReference type="ARBA" id="ARBA00022448"/>
    </source>
</evidence>
<feature type="transmembrane region" description="Helical" evidence="12">
    <location>
        <begin position="390"/>
        <end position="411"/>
    </location>
</feature>
<dbReference type="EMBL" id="CP072384">
    <property type="protein sequence ID" value="QUC08549.1"/>
    <property type="molecule type" value="Genomic_DNA"/>
</dbReference>
<accession>A0ABX7Y5S8</accession>
<evidence type="ECO:0000313" key="13">
    <source>
        <dbReference type="EMBL" id="QUC08549.1"/>
    </source>
</evidence>
<proteinExistence type="inferred from homology"/>
<evidence type="ECO:0000256" key="4">
    <source>
        <dbReference type="ARBA" id="ARBA00022475"/>
    </source>
</evidence>
<keyword evidence="6 12" id="KW-0812">Transmembrane</keyword>
<dbReference type="PANTHER" id="PTHR30365:SF15">
    <property type="entry name" value="CYTOCHROME BD UBIQUINOL OXIDASE SUBUNIT 1"/>
    <property type="match status" value="1"/>
</dbReference>
<evidence type="ECO:0000313" key="14">
    <source>
        <dbReference type="Proteomes" id="UP000678513"/>
    </source>
</evidence>